<feature type="disulfide bond" evidence="15">
    <location>
        <begin position="19"/>
        <end position="25"/>
    </location>
</feature>
<keyword evidence="8 15" id="KW-0426">Late protein</keyword>
<evidence type="ECO:0000313" key="17">
    <source>
        <dbReference type="Proteomes" id="UP000290976"/>
    </source>
</evidence>
<sequence length="523" mass="57825">MARARRTKRDSVTNIYRNCKAAGTCPPDVINKVEQTTVADQILKYGSTAVFFGGLGISTGRGTGGSTGYVPLGEGPSVRVGNTPTVIRPTLVPEAIGPSELIPIDTVNPIDPSASSIIPLTETGNVDLLPGEIETIAEVHPAPDIPTVDTPVVTGGRNSNAVLEVADPSPPTRSRVSRTQYNNPAFQIISETTPSVGETSLADQVLIHSFDGGQYIGGRVPSRAVVEIELEELPTRYSFEIQEPTPPRQTSTPIRRAQQMASALRRTLYNRRLTQQVQVEDPLFYTKASKLVRFQFDNPTFEDEVTQIFERDLETIEEPPDRQFLDVQRLGRPTYAETAEGYIRVSRLGKRATIRTRSGTTIGGQVHFFRDISSIDTQPSIELQLLGEHSGDATIVQGPVESTFVNVDLDELPALEENVHLEADDVLIDEATEDFSGAQLVFGNSRRSNAITIPRFETVRETTYYTVDLDGFHVSYPETRVYPEVIPTEPDDNPTVIIHTEDFSGDYYLHPSLRRKKRKRAYL</sequence>
<dbReference type="HAMAP" id="MF_04003">
    <property type="entry name" value="PPV_L2"/>
    <property type="match status" value="1"/>
</dbReference>
<accession>A0A2D2AL11</accession>
<keyword evidence="4 15" id="KW-1048">Host nucleus</keyword>
<evidence type="ECO:0000256" key="6">
    <source>
        <dbReference type="ARBA" id="ARBA00022812"/>
    </source>
</evidence>
<keyword evidence="10" id="KW-1039">Host endosome</keyword>
<keyword evidence="1 15" id="KW-1163">Viral penetration into host nucleus</keyword>
<comment type="subcellular location">
    <subcellularLocation>
        <location evidence="15">Virion</location>
    </subcellularLocation>
    <subcellularLocation>
        <location evidence="15">Host nucleus</location>
    </subcellularLocation>
</comment>
<evidence type="ECO:0000256" key="3">
    <source>
        <dbReference type="ARBA" id="ARBA00022561"/>
    </source>
</evidence>
<evidence type="ECO:0000256" key="11">
    <source>
        <dbReference type="ARBA" id="ARBA00023120"/>
    </source>
</evidence>
<gene>
    <name evidence="15 16" type="primary">L2</name>
</gene>
<evidence type="ECO:0000256" key="12">
    <source>
        <dbReference type="ARBA" id="ARBA00023125"/>
    </source>
</evidence>
<evidence type="ECO:0000256" key="13">
    <source>
        <dbReference type="ARBA" id="ARBA00023157"/>
    </source>
</evidence>
<dbReference type="InterPro" id="IPR000784">
    <property type="entry name" value="Late_L2"/>
</dbReference>
<dbReference type="GO" id="GO:0042025">
    <property type="term" value="C:host cell nucleus"/>
    <property type="evidence" value="ECO:0007669"/>
    <property type="project" value="UniProtKB-SubCell"/>
</dbReference>
<dbReference type="GO" id="GO:0003677">
    <property type="term" value="F:DNA binding"/>
    <property type="evidence" value="ECO:0007669"/>
    <property type="project" value="UniProtKB-UniRule"/>
</dbReference>
<reference evidence="17" key="1">
    <citation type="submission" date="2017-08" db="EMBL/GenBank/DDBJ databases">
        <title>HPV diversity in WHIM patients.</title>
        <authorList>
            <person name="Pastrana D.V."/>
            <person name="Peretti A."/>
            <person name="Welch N.L."/>
            <person name="Borgogna C."/>
            <person name="Badolato R."/>
            <person name="Gariglio M."/>
            <person name="FitzGerald P.C."/>
            <person name="McIntosh C.E."/>
            <person name="Van Doorslaer K."/>
            <person name="McBride A."/>
            <person name="Bliskovsky V."/>
            <person name="Velez D."/>
            <person name="Cho E."/>
            <person name="Brownell I."/>
            <person name="Liu J.S."/>
            <person name="Gonzalez C.M."/>
            <person name="Maldarelli F."/>
            <person name="Lisco A."/>
            <person name="Androphy E.J."/>
            <person name="Uldrick T.S."/>
            <person name="Yarchoan R."/>
            <person name="Dvoretzky I."/>
            <person name="Holland S.M."/>
            <person name="Freeman A.F."/>
            <person name="Murphy P.M."/>
            <person name="McDermott D.H."/>
            <person name="Buck C.B."/>
        </authorList>
    </citation>
    <scope>NUCLEOTIDE SEQUENCE [LARGE SCALE GENOMIC DNA]</scope>
</reference>
<evidence type="ECO:0000313" key="16">
    <source>
        <dbReference type="EMBL" id="ATQ38145.1"/>
    </source>
</evidence>
<comment type="similarity">
    <text evidence="15">Belongs to the papillomaviridae L2 protein family.</text>
</comment>
<dbReference type="GO" id="GO:0075521">
    <property type="term" value="P:microtubule-dependent intracellular transport of viral material towards nucleus"/>
    <property type="evidence" value="ECO:0007669"/>
    <property type="project" value="UniProtKB-UniRule"/>
</dbReference>
<comment type="caution">
    <text evidence="15">Lacks conserved residue(s) required for the propagation of feature annotation.</text>
</comment>
<dbReference type="GO" id="GO:0019028">
    <property type="term" value="C:viral capsid"/>
    <property type="evidence" value="ECO:0007669"/>
    <property type="project" value="UniProtKB-UniRule"/>
</dbReference>
<keyword evidence="7 15" id="KW-0946">Virion</keyword>
<evidence type="ECO:0000256" key="14">
    <source>
        <dbReference type="ARBA" id="ARBA00023296"/>
    </source>
</evidence>
<comment type="function">
    <text evidence="15">Minor protein of the capsid that localizes along the inner surface of the virion, within the central cavities beneath the L1 pentamers. Plays a role in capsid stabilization through interaction with the major capsid protein L1. Once the virion enters the host cell, L2 escorts the genomic DNA into the nucleus by promoting escape from the endosomal compartments and traffic through the host Golgi network. Mechanistically, the C-terminus of L2 possesses a cell-penetrating peptide that protudes from the host endosome, interacts with host cytoplasmic retromer cargo and thereby mediates the capsid delivery to the host trans-Golgi network. Plays a role through its interaction with host dynein in the intracellular microtubule-dependent transport of viral capsid toward the nucleus. Mediates the viral genome import into the nucleus through binding to host importins. Once within the nucleus, L2 localizes viral genomes to host PML bodies in order to activate early gene expression for establishment of infection. Later on, promotes late gene expression by interacting with the viral E2 protein and by inhibiting its transcriptional activation functions. During virion assembly, encapsidates the genome by direct interaction with the viral DNA.</text>
</comment>
<dbReference type="EMBL" id="MF588685">
    <property type="protein sequence ID" value="ATQ38145.1"/>
    <property type="molecule type" value="Genomic_DNA"/>
</dbReference>
<dbReference type="GO" id="GO:0046718">
    <property type="term" value="P:symbiont entry into host cell"/>
    <property type="evidence" value="ECO:0007669"/>
    <property type="project" value="UniProtKB-KW"/>
</dbReference>
<evidence type="ECO:0000256" key="9">
    <source>
        <dbReference type="ARBA" id="ARBA00022952"/>
    </source>
</evidence>
<keyword evidence="12 15" id="KW-0238">DNA-binding</keyword>
<evidence type="ECO:0000256" key="7">
    <source>
        <dbReference type="ARBA" id="ARBA00022844"/>
    </source>
</evidence>
<evidence type="ECO:0000256" key="2">
    <source>
        <dbReference type="ARBA" id="ARBA00022553"/>
    </source>
</evidence>
<dbReference type="GO" id="GO:0043657">
    <property type="term" value="C:host cell"/>
    <property type="evidence" value="ECO:0007669"/>
    <property type="project" value="GOC"/>
</dbReference>
<keyword evidence="13 15" id="KW-1015">Disulfide bond</keyword>
<dbReference type="Pfam" id="PF00513">
    <property type="entry name" value="Late_protein_L2"/>
    <property type="match status" value="1"/>
</dbReference>
<keyword evidence="2 15" id="KW-0597">Phosphoprotein</keyword>
<keyword evidence="5 15" id="KW-0945">Host-virus interaction</keyword>
<evidence type="ECO:0000256" key="4">
    <source>
        <dbReference type="ARBA" id="ARBA00022562"/>
    </source>
</evidence>
<evidence type="ECO:0000256" key="8">
    <source>
        <dbReference type="ARBA" id="ARBA00022921"/>
    </source>
</evidence>
<comment type="PTM">
    <text evidence="15">Highly phosphorylated.</text>
</comment>
<keyword evidence="9 15" id="KW-1177">Microtubular inwards viral transport</keyword>
<keyword evidence="3 15" id="KW-0167">Capsid protein</keyword>
<evidence type="ECO:0000256" key="1">
    <source>
        <dbReference type="ARBA" id="ARBA00022524"/>
    </source>
</evidence>
<comment type="subunit">
    <text evidence="15">Interacts with major capsid protein L1. Interacts with E2; this interaction inhibits E2 transcriptional activity but not the DNA replication function E2. Interacts with host HSPA8; this interaction is required for L2 nuclear translocation. Interacts with host importins KPNB2 and KPNB3. Forms a complex with importin alpha2-beta1 heterodimers via interaction with the importin alpha2 adapter. Interacts with host DYNLT1; this interaction is essential for virus intracellular transport during entry. Interacts (via C-terminus) with host retromer subunits VPS35 AND VPS29.</text>
</comment>
<keyword evidence="6" id="KW-1040">Host Golgi apparatus</keyword>
<protein>
    <recommendedName>
        <fullName evidence="15">Minor capsid protein L2</fullName>
    </recommendedName>
</protein>
<name>A0A2D2AL11_9PAPI</name>
<evidence type="ECO:0000256" key="15">
    <source>
        <dbReference type="HAMAP-Rule" id="MF_04003"/>
    </source>
</evidence>
<keyword evidence="14 15" id="KW-1160">Virus entry into host cell</keyword>
<keyword evidence="11 15" id="KW-1176">Cytoplasmic inwards viral transport</keyword>
<organism evidence="16 17">
    <name type="scientific">Betapapillomavirus 4</name>
    <dbReference type="NCBI Taxonomy" id="334208"/>
    <lineage>
        <taxon>Viruses</taxon>
        <taxon>Monodnaviria</taxon>
        <taxon>Shotokuvirae</taxon>
        <taxon>Cossaviricota</taxon>
        <taxon>Papovaviricetes</taxon>
        <taxon>Zurhausenvirales</taxon>
        <taxon>Papillomaviridae</taxon>
        <taxon>Firstpapillomavirinae</taxon>
        <taxon>Betapapillomavirus</taxon>
    </lineage>
</organism>
<dbReference type="GO" id="GO:0075732">
    <property type="term" value="P:viral penetration into host nucleus"/>
    <property type="evidence" value="ECO:0007669"/>
    <property type="project" value="UniProtKB-KW"/>
</dbReference>
<evidence type="ECO:0000256" key="10">
    <source>
        <dbReference type="ARBA" id="ARBA00023046"/>
    </source>
</evidence>
<proteinExistence type="inferred from homology"/>
<dbReference type="Proteomes" id="UP000290976">
    <property type="component" value="Segment"/>
</dbReference>
<evidence type="ECO:0000256" key="5">
    <source>
        <dbReference type="ARBA" id="ARBA00022581"/>
    </source>
</evidence>
<dbReference type="GO" id="GO:0005198">
    <property type="term" value="F:structural molecule activity"/>
    <property type="evidence" value="ECO:0007669"/>
    <property type="project" value="UniProtKB-UniRule"/>
</dbReference>